<feature type="domain" description="tRNA pseudouridine synthase II TruB subfamily 2 C-terminal" evidence="8">
    <location>
        <begin position="280"/>
        <end position="333"/>
    </location>
</feature>
<accession>A0A1Q5PN23</accession>
<keyword evidence="3 5" id="KW-0819">tRNA processing</keyword>
<dbReference type="GO" id="GO:0160148">
    <property type="term" value="F:tRNA pseudouridine(55) synthase activity"/>
    <property type="evidence" value="ECO:0007669"/>
    <property type="project" value="UniProtKB-EC"/>
</dbReference>
<dbReference type="STRING" id="1921764.BSR28_03115"/>
<keyword evidence="11" id="KW-1185">Reference proteome</keyword>
<dbReference type="SUPFAM" id="SSF55120">
    <property type="entry name" value="Pseudouridine synthase"/>
    <property type="match status" value="1"/>
</dbReference>
<evidence type="ECO:0000259" key="8">
    <source>
        <dbReference type="Pfam" id="PF09142"/>
    </source>
</evidence>
<evidence type="ECO:0000313" key="10">
    <source>
        <dbReference type="EMBL" id="OKL48927.1"/>
    </source>
</evidence>
<evidence type="ECO:0000256" key="6">
    <source>
        <dbReference type="SAM" id="MobiDB-lite"/>
    </source>
</evidence>
<evidence type="ECO:0000256" key="1">
    <source>
        <dbReference type="ARBA" id="ARBA00000385"/>
    </source>
</evidence>
<dbReference type="InterPro" id="IPR015225">
    <property type="entry name" value="tRNA_psdUridine_synth_fam2_C"/>
</dbReference>
<comment type="caution">
    <text evidence="10">The sequence shown here is derived from an EMBL/GenBank/DDBJ whole genome shotgun (WGS) entry which is preliminary data.</text>
</comment>
<dbReference type="Pfam" id="PF16198">
    <property type="entry name" value="TruB_C_2"/>
    <property type="match status" value="1"/>
</dbReference>
<evidence type="ECO:0000256" key="3">
    <source>
        <dbReference type="ARBA" id="ARBA00022694"/>
    </source>
</evidence>
<dbReference type="CDD" id="cd02573">
    <property type="entry name" value="PseudoU_synth_EcTruB"/>
    <property type="match status" value="1"/>
</dbReference>
<dbReference type="Gene3D" id="3.30.2350.10">
    <property type="entry name" value="Pseudouridine synthase"/>
    <property type="match status" value="1"/>
</dbReference>
<feature type="domain" description="Pseudouridine synthase II N-terminal" evidence="7">
    <location>
        <begin position="47"/>
        <end position="212"/>
    </location>
</feature>
<protein>
    <recommendedName>
        <fullName evidence="5">tRNA pseudouridine synthase B</fullName>
        <ecNumber evidence="5">5.4.99.25</ecNumber>
    </recommendedName>
    <alternativeName>
        <fullName evidence="5">tRNA pseudouridine(55) synthase</fullName>
        <shortName evidence="5">Psi55 synthase</shortName>
    </alternativeName>
    <alternativeName>
        <fullName evidence="5">tRNA pseudouridylate synthase</fullName>
    </alternativeName>
    <alternativeName>
        <fullName evidence="5">tRNA-uridine isomerase</fullName>
    </alternativeName>
</protein>
<comment type="function">
    <text evidence="5">Responsible for synthesis of pseudouridine from uracil-55 in the psi GC loop of transfer RNAs.</text>
</comment>
<feature type="active site" description="Nucleophile" evidence="5">
    <location>
        <position position="62"/>
    </location>
</feature>
<proteinExistence type="inferred from homology"/>
<organism evidence="10 11">
    <name type="scientific">Boudabousia liubingyangii</name>
    <dbReference type="NCBI Taxonomy" id="1921764"/>
    <lineage>
        <taxon>Bacteria</taxon>
        <taxon>Bacillati</taxon>
        <taxon>Actinomycetota</taxon>
        <taxon>Actinomycetes</taxon>
        <taxon>Actinomycetales</taxon>
        <taxon>Actinomycetaceae</taxon>
        <taxon>Boudabousia</taxon>
    </lineage>
</organism>
<evidence type="ECO:0000259" key="7">
    <source>
        <dbReference type="Pfam" id="PF01509"/>
    </source>
</evidence>
<dbReference type="Pfam" id="PF01509">
    <property type="entry name" value="TruB_N"/>
    <property type="match status" value="1"/>
</dbReference>
<dbReference type="InterPro" id="IPR036974">
    <property type="entry name" value="PUA_sf"/>
</dbReference>
<feature type="compositionally biased region" description="Basic and acidic residues" evidence="6">
    <location>
        <begin position="1"/>
        <end position="11"/>
    </location>
</feature>
<evidence type="ECO:0000256" key="2">
    <source>
        <dbReference type="ARBA" id="ARBA00005642"/>
    </source>
</evidence>
<dbReference type="PANTHER" id="PTHR13767:SF2">
    <property type="entry name" value="PSEUDOURIDYLATE SYNTHASE TRUB1"/>
    <property type="match status" value="1"/>
</dbReference>
<name>A0A1Q5PN23_9ACTO</name>
<feature type="domain" description="tRNA pseudouridylate synthase B C-terminal" evidence="9">
    <location>
        <begin position="213"/>
        <end position="261"/>
    </location>
</feature>
<dbReference type="Proteomes" id="UP000186785">
    <property type="component" value="Unassembled WGS sequence"/>
</dbReference>
<dbReference type="InterPro" id="IPR015947">
    <property type="entry name" value="PUA-like_sf"/>
</dbReference>
<comment type="similarity">
    <text evidence="2 5">Belongs to the pseudouridine synthase TruB family. Type 1 subfamily.</text>
</comment>
<sequence length="337" mass="36020">MKTTRPPKEPRPVNYPVPRAQTTAPDGLLVIDKPTGITSHDVVSRARRLANTKKVGHGGTLDPDATGILVVGIGRATKLMQYILGSEKSYISTFRLGQGSSTDDAAGELTDNPGSPGYTEAEIDQAMATFLGDIEQVPTSVSALKIDGQRAYDLVREGKEVKLAARPIHIAHYARTSPVLNLEAPFQPDSPESLVPVTEFDIEVTCSSGTYVRALARDLGQKLGTAGHLRTLRRTAIGDFNLEKAWTLPRLAEIIEAQNQDPAAPGLPVIPIDDACKACFPVVEVGRGAQALRYGQFIPAVEPAGICAAADEDGHIVALIENRGKQARPVLVLDPIN</sequence>
<dbReference type="Gene3D" id="2.30.130.10">
    <property type="entry name" value="PUA domain"/>
    <property type="match status" value="1"/>
</dbReference>
<feature type="region of interest" description="Disordered" evidence="6">
    <location>
        <begin position="1"/>
        <end position="21"/>
    </location>
</feature>
<evidence type="ECO:0000259" key="9">
    <source>
        <dbReference type="Pfam" id="PF16198"/>
    </source>
</evidence>
<dbReference type="EC" id="5.4.99.25" evidence="5"/>
<dbReference type="GO" id="GO:1990481">
    <property type="term" value="P:mRNA pseudouridine synthesis"/>
    <property type="evidence" value="ECO:0007669"/>
    <property type="project" value="TreeGrafter"/>
</dbReference>
<dbReference type="GO" id="GO:0003723">
    <property type="term" value="F:RNA binding"/>
    <property type="evidence" value="ECO:0007669"/>
    <property type="project" value="InterPro"/>
</dbReference>
<comment type="catalytic activity">
    <reaction evidence="1 5">
        <text>uridine(55) in tRNA = pseudouridine(55) in tRNA</text>
        <dbReference type="Rhea" id="RHEA:42532"/>
        <dbReference type="Rhea" id="RHEA-COMP:10101"/>
        <dbReference type="Rhea" id="RHEA-COMP:10102"/>
        <dbReference type="ChEBI" id="CHEBI:65314"/>
        <dbReference type="ChEBI" id="CHEBI:65315"/>
        <dbReference type="EC" id="5.4.99.25"/>
    </reaction>
</comment>
<dbReference type="AlphaFoldDB" id="A0A1Q5PN23"/>
<dbReference type="InterPro" id="IPR032819">
    <property type="entry name" value="TruB_C"/>
</dbReference>
<dbReference type="InterPro" id="IPR020103">
    <property type="entry name" value="PsdUridine_synth_cat_dom_sf"/>
</dbReference>
<dbReference type="GO" id="GO:0031119">
    <property type="term" value="P:tRNA pseudouridine synthesis"/>
    <property type="evidence" value="ECO:0007669"/>
    <property type="project" value="UniProtKB-UniRule"/>
</dbReference>
<dbReference type="EMBL" id="MQSV01000002">
    <property type="protein sequence ID" value="OKL48927.1"/>
    <property type="molecule type" value="Genomic_DNA"/>
</dbReference>
<evidence type="ECO:0000256" key="4">
    <source>
        <dbReference type="ARBA" id="ARBA00023235"/>
    </source>
</evidence>
<dbReference type="PANTHER" id="PTHR13767">
    <property type="entry name" value="TRNA-PSEUDOURIDINE SYNTHASE"/>
    <property type="match status" value="1"/>
</dbReference>
<dbReference type="NCBIfam" id="TIGR00431">
    <property type="entry name" value="TruB"/>
    <property type="match status" value="1"/>
</dbReference>
<evidence type="ECO:0000313" key="11">
    <source>
        <dbReference type="Proteomes" id="UP000186785"/>
    </source>
</evidence>
<reference evidence="10 11" key="1">
    <citation type="submission" date="2016-11" db="EMBL/GenBank/DDBJ databases">
        <title>Actinomyces gypaetusis sp. nov. isolated from the vulture Gypaetus barbatus in Qinghai Tibet Plateau China.</title>
        <authorList>
            <person name="Meng X."/>
        </authorList>
    </citation>
    <scope>NUCLEOTIDE SEQUENCE [LARGE SCALE GENOMIC DNA]</scope>
    <source>
        <strain evidence="10 11">VUL4_2</strain>
    </source>
</reference>
<dbReference type="OrthoDB" id="9802309at2"/>
<gene>
    <name evidence="5" type="primary">truB</name>
    <name evidence="10" type="ORF">BSR29_03540</name>
</gene>
<keyword evidence="4 5" id="KW-0413">Isomerase</keyword>
<dbReference type="InterPro" id="IPR014780">
    <property type="entry name" value="tRNA_psdUridine_synth_TruB"/>
</dbReference>
<dbReference type="SUPFAM" id="SSF88697">
    <property type="entry name" value="PUA domain-like"/>
    <property type="match status" value="1"/>
</dbReference>
<dbReference type="Pfam" id="PF09142">
    <property type="entry name" value="TruB_C"/>
    <property type="match status" value="1"/>
</dbReference>
<dbReference type="HAMAP" id="MF_01080">
    <property type="entry name" value="TruB_bact"/>
    <property type="match status" value="1"/>
</dbReference>
<evidence type="ECO:0000256" key="5">
    <source>
        <dbReference type="HAMAP-Rule" id="MF_01080"/>
    </source>
</evidence>
<dbReference type="InterPro" id="IPR002501">
    <property type="entry name" value="PsdUridine_synth_N"/>
</dbReference>